<name>A0A8H5LB33_9HYPO</name>
<proteinExistence type="predicted"/>
<evidence type="ECO:0000313" key="1">
    <source>
        <dbReference type="EMBL" id="KAF5588358.1"/>
    </source>
</evidence>
<comment type="caution">
    <text evidence="1">The sequence shown here is derived from an EMBL/GenBank/DDBJ whole genome shotgun (WGS) entry which is preliminary data.</text>
</comment>
<evidence type="ECO:0000313" key="2">
    <source>
        <dbReference type="Proteomes" id="UP000544095"/>
    </source>
</evidence>
<dbReference type="EMBL" id="JAAOAR010000318">
    <property type="protein sequence ID" value="KAF5588358.1"/>
    <property type="molecule type" value="Genomic_DNA"/>
</dbReference>
<dbReference type="Proteomes" id="UP000544095">
    <property type="component" value="Unassembled WGS sequence"/>
</dbReference>
<reference evidence="1 2" key="1">
    <citation type="submission" date="2020-05" db="EMBL/GenBank/DDBJ databases">
        <title>Identification and distribution of gene clusters putatively required for synthesis of sphingolipid metabolism inhibitors in phylogenetically diverse species of the filamentous fungus Fusarium.</title>
        <authorList>
            <person name="Kim H.-S."/>
            <person name="Busman M."/>
            <person name="Brown D.W."/>
            <person name="Divon H."/>
            <person name="Uhlig S."/>
            <person name="Proctor R.H."/>
        </authorList>
    </citation>
    <scope>NUCLEOTIDE SEQUENCE [LARGE SCALE GENOMIC DNA]</scope>
    <source>
        <strain evidence="1 2">NRRL 25211</strain>
    </source>
</reference>
<protein>
    <submittedName>
        <fullName evidence="1">Uncharacterized protein</fullName>
    </submittedName>
</protein>
<sequence length="277" mass="31603">MRPSSIEKYRFSICDPIPVSFTKSLARTNAGRIKKHRGTKRVFLEHLCTGGYQYASQIMDPNDHLVPVKGPEGRVQVLTDGTTILTTDPRQQMEITLPWPRVSNACPSQISLAWKGVHATAQHLDITKIYMPPDIITLDYDGMTHDPLEQSISDDFDPAITHDVLFHIMCIRNKGFPKRYFTIVEALRRPHGPEKKIYCADEMDDADDTVQRLMSWYDRYTNTRDSAPDADRHSTWVDTIYGNSKAITYATGHKVAYCFKIASLLFYLAHQGQIQHT</sequence>
<dbReference type="AlphaFoldDB" id="A0A8H5LB33"/>
<gene>
    <name evidence="1" type="ORF">FPANT_6635</name>
</gene>
<organism evidence="1 2">
    <name type="scientific">Fusarium pseudoanthophilum</name>
    <dbReference type="NCBI Taxonomy" id="48495"/>
    <lineage>
        <taxon>Eukaryota</taxon>
        <taxon>Fungi</taxon>
        <taxon>Dikarya</taxon>
        <taxon>Ascomycota</taxon>
        <taxon>Pezizomycotina</taxon>
        <taxon>Sordariomycetes</taxon>
        <taxon>Hypocreomycetidae</taxon>
        <taxon>Hypocreales</taxon>
        <taxon>Nectriaceae</taxon>
        <taxon>Fusarium</taxon>
        <taxon>Fusarium fujikuroi species complex</taxon>
    </lineage>
</organism>
<keyword evidence="2" id="KW-1185">Reference proteome</keyword>
<accession>A0A8H5LB33</accession>